<keyword evidence="2" id="KW-0808">Transferase</keyword>
<organism evidence="2 3">
    <name type="scientific">Amycolatopsis sacchari</name>
    <dbReference type="NCBI Taxonomy" id="115433"/>
    <lineage>
        <taxon>Bacteria</taxon>
        <taxon>Bacillati</taxon>
        <taxon>Actinomycetota</taxon>
        <taxon>Actinomycetes</taxon>
        <taxon>Pseudonocardiales</taxon>
        <taxon>Pseudonocardiaceae</taxon>
        <taxon>Amycolatopsis</taxon>
    </lineage>
</organism>
<evidence type="ECO:0000313" key="3">
    <source>
        <dbReference type="Proteomes" id="UP000199025"/>
    </source>
</evidence>
<dbReference type="Gene3D" id="3.40.50.150">
    <property type="entry name" value="Vaccinia Virus protein VP39"/>
    <property type="match status" value="1"/>
</dbReference>
<dbReference type="OrthoDB" id="9791837at2"/>
<dbReference type="Proteomes" id="UP000199025">
    <property type="component" value="Unassembled WGS sequence"/>
</dbReference>
<dbReference type="AlphaFoldDB" id="A0A1I4C6W7"/>
<gene>
    <name evidence="2" type="ORF">SAMN05421835_13260</name>
</gene>
<dbReference type="InterPro" id="IPR041698">
    <property type="entry name" value="Methyltransf_25"/>
</dbReference>
<dbReference type="GO" id="GO:0008168">
    <property type="term" value="F:methyltransferase activity"/>
    <property type="evidence" value="ECO:0007669"/>
    <property type="project" value="UniProtKB-KW"/>
</dbReference>
<dbReference type="STRING" id="115433.SAMN05421835_13260"/>
<keyword evidence="2" id="KW-0489">Methyltransferase</keyword>
<dbReference type="CDD" id="cd02440">
    <property type="entry name" value="AdoMet_MTases"/>
    <property type="match status" value="1"/>
</dbReference>
<proteinExistence type="predicted"/>
<dbReference type="SUPFAM" id="SSF53335">
    <property type="entry name" value="S-adenosyl-L-methionine-dependent methyltransferases"/>
    <property type="match status" value="1"/>
</dbReference>
<dbReference type="GO" id="GO:0032259">
    <property type="term" value="P:methylation"/>
    <property type="evidence" value="ECO:0007669"/>
    <property type="project" value="UniProtKB-KW"/>
</dbReference>
<protein>
    <submittedName>
        <fullName evidence="2">Methyltransferase domain-containing protein</fullName>
    </submittedName>
</protein>
<sequence>MTKVSWWNSRSEASVYAALGNPLEWRVAYPELFRHLGFDARTRSPVLDYGRGPGLVASHIADHFSCEVVGCDISADMIELTERNSARPGVRYPELTDQRLESFPDGYFDARSALSCSACSPIGKRIPG</sequence>
<dbReference type="InterPro" id="IPR029063">
    <property type="entry name" value="SAM-dependent_MTases_sf"/>
</dbReference>
<name>A0A1I4C6W7_9PSEU</name>
<feature type="domain" description="Methyltransferase" evidence="1">
    <location>
        <begin position="46"/>
        <end position="113"/>
    </location>
</feature>
<keyword evidence="3" id="KW-1185">Reference proteome</keyword>
<dbReference type="Pfam" id="PF13649">
    <property type="entry name" value="Methyltransf_25"/>
    <property type="match status" value="1"/>
</dbReference>
<evidence type="ECO:0000259" key="1">
    <source>
        <dbReference type="Pfam" id="PF13649"/>
    </source>
</evidence>
<reference evidence="2 3" key="1">
    <citation type="submission" date="2016-10" db="EMBL/GenBank/DDBJ databases">
        <authorList>
            <person name="de Groot N.N."/>
        </authorList>
    </citation>
    <scope>NUCLEOTIDE SEQUENCE [LARGE SCALE GENOMIC DNA]</scope>
    <source>
        <strain evidence="2 3">DSM 44468</strain>
    </source>
</reference>
<dbReference type="EMBL" id="FORP01000032">
    <property type="protein sequence ID" value="SFK76360.1"/>
    <property type="molecule type" value="Genomic_DNA"/>
</dbReference>
<accession>A0A1I4C6W7</accession>
<dbReference type="RefSeq" id="WP_091515773.1">
    <property type="nucleotide sequence ID" value="NZ_CBDQZW010000005.1"/>
</dbReference>
<evidence type="ECO:0000313" key="2">
    <source>
        <dbReference type="EMBL" id="SFK76360.1"/>
    </source>
</evidence>